<name>A0A1B7NSJ9_9EURO</name>
<evidence type="ECO:0000313" key="1">
    <source>
        <dbReference type="EMBL" id="OAX79769.1"/>
    </source>
</evidence>
<reference evidence="1 2" key="1">
    <citation type="submission" date="2015-07" db="EMBL/GenBank/DDBJ databases">
        <title>Emmonsia species relationships and genome sequence.</title>
        <authorList>
            <person name="Cuomo C.A."/>
            <person name="Schwartz I.S."/>
            <person name="Kenyon C."/>
            <person name="de Hoog G.S."/>
            <person name="Govender N.P."/>
            <person name="Botha A."/>
            <person name="Moreno L."/>
            <person name="de Vries M."/>
            <person name="Munoz J.F."/>
            <person name="Stielow J.B."/>
        </authorList>
    </citation>
    <scope>NUCLEOTIDE SEQUENCE [LARGE SCALE GENOMIC DNA]</scope>
    <source>
        <strain evidence="1 2">CBS 136260</strain>
    </source>
</reference>
<proteinExistence type="predicted"/>
<dbReference type="EMBL" id="LGUA01000903">
    <property type="protein sequence ID" value="OAX79769.1"/>
    <property type="molecule type" value="Genomic_DNA"/>
</dbReference>
<keyword evidence="2" id="KW-1185">Reference proteome</keyword>
<evidence type="ECO:0000313" key="2">
    <source>
        <dbReference type="Proteomes" id="UP000091918"/>
    </source>
</evidence>
<accession>A0A1B7NSJ9</accession>
<dbReference type="AlphaFoldDB" id="A0A1B7NSJ9"/>
<gene>
    <name evidence="1" type="ORF">ACJ72_05910</name>
</gene>
<sequence>MKTCFIFYEAQRSKERANLLSELRDAIGQDAVKAAMWACLQVCDISKLRELVGYARDCPSLFALLEHPSLSIPLRWMQRPLHDRATTLTTSHPRTISSDGTLRRSNRLQKPVKLAKERDGCRCALTNATALEVAHIFPHCMINETPPQTSAAAAVLPF</sequence>
<dbReference type="Proteomes" id="UP000091918">
    <property type="component" value="Unassembled WGS sequence"/>
</dbReference>
<dbReference type="OrthoDB" id="5416097at2759"/>
<protein>
    <recommendedName>
        <fullName evidence="3">HNH nuclease domain-containing protein</fullName>
    </recommendedName>
</protein>
<organism evidence="1 2">
    <name type="scientific">Emergomyces africanus</name>
    <dbReference type="NCBI Taxonomy" id="1955775"/>
    <lineage>
        <taxon>Eukaryota</taxon>
        <taxon>Fungi</taxon>
        <taxon>Dikarya</taxon>
        <taxon>Ascomycota</taxon>
        <taxon>Pezizomycotina</taxon>
        <taxon>Eurotiomycetes</taxon>
        <taxon>Eurotiomycetidae</taxon>
        <taxon>Onygenales</taxon>
        <taxon>Ajellomycetaceae</taxon>
        <taxon>Emergomyces</taxon>
    </lineage>
</organism>
<comment type="caution">
    <text evidence="1">The sequence shown here is derived from an EMBL/GenBank/DDBJ whole genome shotgun (WGS) entry which is preliminary data.</text>
</comment>
<evidence type="ECO:0008006" key="3">
    <source>
        <dbReference type="Google" id="ProtNLM"/>
    </source>
</evidence>